<keyword evidence="1" id="KW-0217">Developmental protein</keyword>
<keyword evidence="7" id="KW-1185">Reference proteome</keyword>
<sequence>MNAKVVLNIAFIVSVTNLPRKTDQSDPISALSNCGKVDATKFPDCVKEGFNVTVVSLANKYYARSYADIINYITVKLDDCSKYTSFMLCSLYVPRCHEKGPLLPCQEVCWEFVNDCGTQMDFTGLNWLKSLCSVLQNKTENPRCIKPENFMHSKASFTRGLSCKEKVKYENCSELFSGGRNTFVPGKTQNKTFQEKESKTMRQWMKNVKSEKCKNILAKLACASYTPPCKGNKMETLCRSECVDLFDDCPEAANIAEVIAYCAEPAEGYSKSGFCELNRWPSARHWESGPRTNIISPQSFPPGLIAALVLVPLFAIIFIYLAITVRRRYNQRTSGYTQQRSTYTEPDDPTA</sequence>
<evidence type="ECO:0000313" key="6">
    <source>
        <dbReference type="EMBL" id="PFX33909.1"/>
    </source>
</evidence>
<keyword evidence="4" id="KW-0812">Transmembrane</keyword>
<dbReference type="SUPFAM" id="SSF63501">
    <property type="entry name" value="Frizzled cysteine-rich domain"/>
    <property type="match status" value="2"/>
</dbReference>
<dbReference type="AlphaFoldDB" id="A0A2B4SXJ9"/>
<dbReference type="PANTHER" id="PTHR11309">
    <property type="entry name" value="FRIZZLED"/>
    <property type="match status" value="1"/>
</dbReference>
<dbReference type="InterPro" id="IPR036790">
    <property type="entry name" value="Frizzled_dom_sf"/>
</dbReference>
<organism evidence="6 7">
    <name type="scientific">Stylophora pistillata</name>
    <name type="common">Smooth cauliflower coral</name>
    <dbReference type="NCBI Taxonomy" id="50429"/>
    <lineage>
        <taxon>Eukaryota</taxon>
        <taxon>Metazoa</taxon>
        <taxon>Cnidaria</taxon>
        <taxon>Anthozoa</taxon>
        <taxon>Hexacorallia</taxon>
        <taxon>Scleractinia</taxon>
        <taxon>Astrocoeniina</taxon>
        <taxon>Pocilloporidae</taxon>
        <taxon>Stylophora</taxon>
    </lineage>
</organism>
<proteinExistence type="predicted"/>
<keyword evidence="2" id="KW-1015">Disulfide bond</keyword>
<evidence type="ECO:0000259" key="5">
    <source>
        <dbReference type="PROSITE" id="PS50038"/>
    </source>
</evidence>
<dbReference type="GO" id="GO:0017147">
    <property type="term" value="F:Wnt-protein binding"/>
    <property type="evidence" value="ECO:0007669"/>
    <property type="project" value="TreeGrafter"/>
</dbReference>
<dbReference type="GO" id="GO:0005886">
    <property type="term" value="C:plasma membrane"/>
    <property type="evidence" value="ECO:0007669"/>
    <property type="project" value="TreeGrafter"/>
</dbReference>
<dbReference type="GO" id="GO:0035567">
    <property type="term" value="P:non-canonical Wnt signaling pathway"/>
    <property type="evidence" value="ECO:0007669"/>
    <property type="project" value="TreeGrafter"/>
</dbReference>
<accession>A0A2B4SXJ9</accession>
<dbReference type="EMBL" id="LSMT01000007">
    <property type="protein sequence ID" value="PFX33909.1"/>
    <property type="molecule type" value="Genomic_DNA"/>
</dbReference>
<evidence type="ECO:0000256" key="1">
    <source>
        <dbReference type="ARBA" id="ARBA00022473"/>
    </source>
</evidence>
<keyword evidence="4" id="KW-0472">Membrane</keyword>
<comment type="caution">
    <text evidence="6">The sequence shown here is derived from an EMBL/GenBank/DDBJ whole genome shotgun (WGS) entry which is preliminary data.</text>
</comment>
<reference evidence="7" key="1">
    <citation type="journal article" date="2017" name="bioRxiv">
        <title>Comparative analysis of the genomes of Stylophora pistillata and Acropora digitifera provides evidence for extensive differences between species of corals.</title>
        <authorList>
            <person name="Voolstra C.R."/>
            <person name="Li Y."/>
            <person name="Liew Y.J."/>
            <person name="Baumgarten S."/>
            <person name="Zoccola D."/>
            <person name="Flot J.-F."/>
            <person name="Tambutte S."/>
            <person name="Allemand D."/>
            <person name="Aranda M."/>
        </authorList>
    </citation>
    <scope>NUCLEOTIDE SEQUENCE [LARGE SCALE GENOMIC DNA]</scope>
</reference>
<evidence type="ECO:0000256" key="3">
    <source>
        <dbReference type="PROSITE-ProRule" id="PRU00090"/>
    </source>
</evidence>
<evidence type="ECO:0000313" key="7">
    <source>
        <dbReference type="Proteomes" id="UP000225706"/>
    </source>
</evidence>
<dbReference type="InterPro" id="IPR015526">
    <property type="entry name" value="Frizzled/SFRP"/>
</dbReference>
<dbReference type="OrthoDB" id="10053709at2759"/>
<dbReference type="GO" id="GO:0042813">
    <property type="term" value="F:Wnt receptor activity"/>
    <property type="evidence" value="ECO:0007669"/>
    <property type="project" value="TreeGrafter"/>
</dbReference>
<feature type="domain" description="FZ" evidence="5">
    <location>
        <begin position="29"/>
        <end position="175"/>
    </location>
</feature>
<evidence type="ECO:0000256" key="4">
    <source>
        <dbReference type="SAM" id="Phobius"/>
    </source>
</evidence>
<keyword evidence="4" id="KW-1133">Transmembrane helix</keyword>
<dbReference type="CDD" id="cd07066">
    <property type="entry name" value="CRD_FZ"/>
    <property type="match status" value="1"/>
</dbReference>
<dbReference type="Proteomes" id="UP000225706">
    <property type="component" value="Unassembled WGS sequence"/>
</dbReference>
<comment type="caution">
    <text evidence="3">Lacks conserved residue(s) required for the propagation of feature annotation.</text>
</comment>
<dbReference type="GO" id="GO:0060070">
    <property type="term" value="P:canonical Wnt signaling pathway"/>
    <property type="evidence" value="ECO:0007669"/>
    <property type="project" value="TreeGrafter"/>
</dbReference>
<feature type="transmembrane region" description="Helical" evidence="4">
    <location>
        <begin position="303"/>
        <end position="323"/>
    </location>
</feature>
<name>A0A2B4SXJ9_STYPI</name>
<dbReference type="Gene3D" id="1.10.2000.10">
    <property type="entry name" value="Frizzled cysteine-rich domain"/>
    <property type="match status" value="2"/>
</dbReference>
<dbReference type="PANTHER" id="PTHR11309:SF126">
    <property type="entry name" value="FRIZZLED-2"/>
    <property type="match status" value="1"/>
</dbReference>
<protein>
    <recommendedName>
        <fullName evidence="5">FZ domain-containing protein</fullName>
    </recommendedName>
</protein>
<evidence type="ECO:0000256" key="2">
    <source>
        <dbReference type="ARBA" id="ARBA00023157"/>
    </source>
</evidence>
<dbReference type="PROSITE" id="PS50038">
    <property type="entry name" value="FZ"/>
    <property type="match status" value="2"/>
</dbReference>
<dbReference type="Pfam" id="PF01392">
    <property type="entry name" value="Fz"/>
    <property type="match status" value="1"/>
</dbReference>
<dbReference type="InterPro" id="IPR020067">
    <property type="entry name" value="Frizzled_dom"/>
</dbReference>
<gene>
    <name evidence="6" type="ORF">AWC38_SpisGene1176</name>
</gene>
<feature type="domain" description="FZ" evidence="5">
    <location>
        <begin position="172"/>
        <end position="275"/>
    </location>
</feature>